<organism evidence="1">
    <name type="scientific">Manihot esculenta</name>
    <name type="common">Cassava</name>
    <name type="synonym">Jatropha manihot</name>
    <dbReference type="NCBI Taxonomy" id="3983"/>
    <lineage>
        <taxon>Eukaryota</taxon>
        <taxon>Viridiplantae</taxon>
        <taxon>Streptophyta</taxon>
        <taxon>Embryophyta</taxon>
        <taxon>Tracheophyta</taxon>
        <taxon>Spermatophyta</taxon>
        <taxon>Magnoliopsida</taxon>
        <taxon>eudicotyledons</taxon>
        <taxon>Gunneridae</taxon>
        <taxon>Pentapetalae</taxon>
        <taxon>rosids</taxon>
        <taxon>fabids</taxon>
        <taxon>Malpighiales</taxon>
        <taxon>Euphorbiaceae</taxon>
        <taxon>Crotonoideae</taxon>
        <taxon>Manihoteae</taxon>
        <taxon>Manihot</taxon>
    </lineage>
</organism>
<name>A0A2C9W0P7_MANES</name>
<proteinExistence type="predicted"/>
<sequence>MTRHYYQQTFLLKNQTYLLKQSLVLAVTVGTRHD</sequence>
<accession>A0A2C9W0P7</accession>
<protein>
    <submittedName>
        <fullName evidence="1">Uncharacterized protein</fullName>
    </submittedName>
</protein>
<reference evidence="1" key="1">
    <citation type="submission" date="2016-02" db="EMBL/GenBank/DDBJ databases">
        <title>WGS assembly of Manihot esculenta.</title>
        <authorList>
            <person name="Bredeson J.V."/>
            <person name="Prochnik S.E."/>
            <person name="Lyons J.B."/>
            <person name="Schmutz J."/>
            <person name="Grimwood J."/>
            <person name="Vrebalov J."/>
            <person name="Bart R.S."/>
            <person name="Amuge T."/>
            <person name="Ferguson M.E."/>
            <person name="Green R."/>
            <person name="Putnam N."/>
            <person name="Stites J."/>
            <person name="Rounsley S."/>
            <person name="Rokhsar D.S."/>
        </authorList>
    </citation>
    <scope>NUCLEOTIDE SEQUENCE [LARGE SCALE GENOMIC DNA]</scope>
    <source>
        <tissue evidence="1">Leaf</tissue>
    </source>
</reference>
<evidence type="ECO:0000313" key="1">
    <source>
        <dbReference type="EMBL" id="OAY51878.1"/>
    </source>
</evidence>
<gene>
    <name evidence="1" type="ORF">MANES_04G040200</name>
</gene>
<dbReference type="AlphaFoldDB" id="A0A2C9W0P7"/>
<dbReference type="EMBL" id="CM004390">
    <property type="protein sequence ID" value="OAY51878.1"/>
    <property type="molecule type" value="Genomic_DNA"/>
</dbReference>